<dbReference type="UniPathway" id="UPA00705"/>
<evidence type="ECO:0000256" key="13">
    <source>
        <dbReference type="ARBA" id="ARBA00022982"/>
    </source>
</evidence>
<dbReference type="NCBIfam" id="TIGR00782">
    <property type="entry name" value="ccoP"/>
    <property type="match status" value="1"/>
</dbReference>
<keyword evidence="25" id="KW-1185">Reference proteome</keyword>
<protein>
    <recommendedName>
        <fullName evidence="19">Cbb3-type cytochrome c oxidase subunit</fullName>
    </recommendedName>
</protein>
<evidence type="ECO:0000256" key="7">
    <source>
        <dbReference type="ARBA" id="ARBA00022617"/>
    </source>
</evidence>
<evidence type="ECO:0000256" key="18">
    <source>
        <dbReference type="ARBA" id="ARBA00023136"/>
    </source>
</evidence>
<keyword evidence="8 19" id="KW-0679">Respiratory chain</keyword>
<dbReference type="EMBL" id="SJZB01000018">
    <property type="protein sequence ID" value="TCJ16292.1"/>
    <property type="molecule type" value="Genomic_DNA"/>
</dbReference>
<proteinExistence type="inferred from homology"/>
<evidence type="ECO:0000256" key="3">
    <source>
        <dbReference type="ARBA" id="ARBA00006113"/>
    </source>
</evidence>
<evidence type="ECO:0000256" key="8">
    <source>
        <dbReference type="ARBA" id="ARBA00022660"/>
    </source>
</evidence>
<evidence type="ECO:0000313" key="24">
    <source>
        <dbReference type="EMBL" id="TCJ16292.1"/>
    </source>
</evidence>
<keyword evidence="13 19" id="KW-0249">Electron transport</keyword>
<evidence type="ECO:0000256" key="1">
    <source>
        <dbReference type="ARBA" id="ARBA00004533"/>
    </source>
</evidence>
<evidence type="ECO:0000313" key="25">
    <source>
        <dbReference type="Proteomes" id="UP000295443"/>
    </source>
</evidence>
<keyword evidence="4 19" id="KW-0813">Transport</keyword>
<dbReference type="Gene3D" id="1.10.760.10">
    <property type="entry name" value="Cytochrome c-like domain"/>
    <property type="match status" value="2"/>
</dbReference>
<feature type="binding site" description="covalent" evidence="21">
    <location>
        <position position="150"/>
    </location>
    <ligand>
        <name>heme c</name>
        <dbReference type="ChEBI" id="CHEBI:61717"/>
        <label>1</label>
    </ligand>
</feature>
<dbReference type="AlphaFoldDB" id="A0A4V6NB12"/>
<keyword evidence="9 22" id="KW-0812">Transmembrane</keyword>
<keyword evidence="11" id="KW-0677">Repeat</keyword>
<feature type="binding site" description="covalent" evidence="21">
    <location>
        <position position="235"/>
    </location>
    <ligand>
        <name>heme c</name>
        <dbReference type="ChEBI" id="CHEBI:61717"/>
        <label>2</label>
    </ligand>
</feature>
<evidence type="ECO:0000256" key="10">
    <source>
        <dbReference type="ARBA" id="ARBA00022723"/>
    </source>
</evidence>
<comment type="caution">
    <text evidence="24">The sequence shown here is derived from an EMBL/GenBank/DDBJ whole genome shotgun (WGS) entry which is preliminary data.</text>
</comment>
<keyword evidence="5 19" id="KW-1003">Cell membrane</keyword>
<evidence type="ECO:0000256" key="21">
    <source>
        <dbReference type="PIRSR" id="PIRSR000006-2"/>
    </source>
</evidence>
<evidence type="ECO:0000256" key="4">
    <source>
        <dbReference type="ARBA" id="ARBA00022448"/>
    </source>
</evidence>
<dbReference type="InterPro" id="IPR004678">
    <property type="entry name" value="Cyt_c_oxidase_cbb3_su3"/>
</dbReference>
<dbReference type="PROSITE" id="PS51007">
    <property type="entry name" value="CYTC"/>
    <property type="match status" value="2"/>
</dbReference>
<dbReference type="InterPro" id="IPR032858">
    <property type="entry name" value="CcoP_N"/>
</dbReference>
<feature type="binding site" description="axial binding residue" evidence="20">
    <location>
        <position position="194"/>
    </location>
    <ligand>
        <name>heme c</name>
        <dbReference type="ChEBI" id="CHEBI:61717"/>
        <label>2</label>
    </ligand>
    <ligandPart>
        <name>Fe</name>
        <dbReference type="ChEBI" id="CHEBI:18248"/>
    </ligandPart>
</feature>
<accession>A0A4V6NB12</accession>
<dbReference type="GO" id="GO:0005506">
    <property type="term" value="F:iron ion binding"/>
    <property type="evidence" value="ECO:0007669"/>
    <property type="project" value="InterPro"/>
</dbReference>
<gene>
    <name evidence="24" type="primary">ccoP</name>
    <name evidence="24" type="ORF">EZJ19_05150</name>
</gene>
<dbReference type="Proteomes" id="UP000295443">
    <property type="component" value="Unassembled WGS sequence"/>
</dbReference>
<evidence type="ECO:0000256" key="6">
    <source>
        <dbReference type="ARBA" id="ARBA00022519"/>
    </source>
</evidence>
<feature type="binding site" description="axial binding residue" evidence="20">
    <location>
        <position position="154"/>
    </location>
    <ligand>
        <name>heme c</name>
        <dbReference type="ChEBI" id="CHEBI:61717"/>
        <label>1</label>
    </ligand>
    <ligandPart>
        <name>Fe</name>
        <dbReference type="ChEBI" id="CHEBI:18248"/>
    </ligandPart>
</feature>
<evidence type="ECO:0000256" key="20">
    <source>
        <dbReference type="PIRSR" id="PIRSR000006-1"/>
    </source>
</evidence>
<evidence type="ECO:0000259" key="23">
    <source>
        <dbReference type="PROSITE" id="PS51007"/>
    </source>
</evidence>
<keyword evidence="15 19" id="KW-0560">Oxidoreductase</keyword>
<keyword evidence="7 19" id="KW-0349">Heme</keyword>
<dbReference type="PANTHER" id="PTHR33751">
    <property type="entry name" value="CBB3-TYPE CYTOCHROME C OXIDASE SUBUNIT FIXP"/>
    <property type="match status" value="1"/>
</dbReference>
<dbReference type="GO" id="GO:0009055">
    <property type="term" value="F:electron transfer activity"/>
    <property type="evidence" value="ECO:0007669"/>
    <property type="project" value="InterPro"/>
</dbReference>
<evidence type="ECO:0000256" key="2">
    <source>
        <dbReference type="ARBA" id="ARBA00004673"/>
    </source>
</evidence>
<dbReference type="InterPro" id="IPR009056">
    <property type="entry name" value="Cyt_c-like_dom"/>
</dbReference>
<dbReference type="InterPro" id="IPR038414">
    <property type="entry name" value="CcoP_N_sf"/>
</dbReference>
<keyword evidence="10 19" id="KW-0479">Metal-binding</keyword>
<keyword evidence="17 19" id="KW-0406">Ion transport</keyword>
<dbReference type="GO" id="GO:0016491">
    <property type="term" value="F:oxidoreductase activity"/>
    <property type="evidence" value="ECO:0007669"/>
    <property type="project" value="UniProtKB-KW"/>
</dbReference>
<dbReference type="PANTHER" id="PTHR33751:SF1">
    <property type="entry name" value="CBB3-TYPE CYTOCHROME C OXIDASE SUBUNIT FIXP"/>
    <property type="match status" value="1"/>
</dbReference>
<dbReference type="GO" id="GO:0020037">
    <property type="term" value="F:heme binding"/>
    <property type="evidence" value="ECO:0007669"/>
    <property type="project" value="InterPro"/>
</dbReference>
<evidence type="ECO:0000256" key="17">
    <source>
        <dbReference type="ARBA" id="ARBA00023065"/>
    </source>
</evidence>
<evidence type="ECO:0000256" key="5">
    <source>
        <dbReference type="ARBA" id="ARBA00022475"/>
    </source>
</evidence>
<keyword evidence="18 19" id="KW-0472">Membrane</keyword>
<keyword evidence="12 19" id="KW-0375">Hydrogen ion transport</keyword>
<sequence length="324" mass="34680">MIAGYAVPDFVSDFWHFYIAGITIVSIIAVMWFLKAQTTQKLAPGEKAELMEHAWDGDLQEFNNPLPRWWLYGFWGLIVFSIIYLVLYPGLGKFAGVWNWSSATQYSEEKSRVDAEFDKVLEPFKGKDIMAVAADPTAKEMGQRLYLTYCMQCHGSNAQGDGKNFPNLTDGQWLFGGDPDSIQASISGGRLGEMPANLLGDEQSAKEVANYVLSLGGKPHDAALAAAGQAKFAACAGCHGEDGKGMAAAGFPNLTDDAWLYGGSEAAIEESIIKGRKGGMPAFQDMLGDAKVHLLTAYVWGLGGGEKPAAAPAPAAAAEAAPQQ</sequence>
<evidence type="ECO:0000256" key="16">
    <source>
        <dbReference type="ARBA" id="ARBA00023004"/>
    </source>
</evidence>
<feature type="binding site" description="axial binding residue" evidence="20">
    <location>
        <position position="280"/>
    </location>
    <ligand>
        <name>heme c</name>
        <dbReference type="ChEBI" id="CHEBI:61717"/>
        <label>1</label>
    </ligand>
    <ligandPart>
        <name>Fe</name>
        <dbReference type="ChEBI" id="CHEBI:18248"/>
    </ligandPart>
</feature>
<name>A0A4V6NB12_9PROT</name>
<dbReference type="OrthoDB" id="5290932at2"/>
<dbReference type="InterPro" id="IPR036909">
    <property type="entry name" value="Cyt_c-like_dom_sf"/>
</dbReference>
<evidence type="ECO:0000256" key="9">
    <source>
        <dbReference type="ARBA" id="ARBA00022692"/>
    </source>
</evidence>
<evidence type="ECO:0000256" key="22">
    <source>
        <dbReference type="SAM" id="Phobius"/>
    </source>
</evidence>
<dbReference type="GO" id="GO:0005886">
    <property type="term" value="C:plasma membrane"/>
    <property type="evidence" value="ECO:0007669"/>
    <property type="project" value="UniProtKB-SubCell"/>
</dbReference>
<feature type="binding site" description="covalent" evidence="21">
    <location>
        <position position="153"/>
    </location>
    <ligand>
        <name>heme c</name>
        <dbReference type="ChEBI" id="CHEBI:61717"/>
        <label>1</label>
    </ligand>
</feature>
<feature type="domain" description="Cytochrome c" evidence="23">
    <location>
        <begin position="223"/>
        <end position="303"/>
    </location>
</feature>
<feature type="transmembrane region" description="Helical" evidence="22">
    <location>
        <begin position="69"/>
        <end position="91"/>
    </location>
</feature>
<dbReference type="PRINTS" id="PR00605">
    <property type="entry name" value="CYTCHROMECIC"/>
</dbReference>
<evidence type="ECO:0000256" key="15">
    <source>
        <dbReference type="ARBA" id="ARBA00023002"/>
    </source>
</evidence>
<evidence type="ECO:0000256" key="11">
    <source>
        <dbReference type="ARBA" id="ARBA00022737"/>
    </source>
</evidence>
<dbReference type="RefSeq" id="WP_131445220.1">
    <property type="nucleotide sequence ID" value="NZ_SJZB01000018.1"/>
</dbReference>
<keyword evidence="16 19" id="KW-0408">Iron</keyword>
<keyword evidence="6 19" id="KW-0997">Cell inner membrane</keyword>
<comment type="subcellular location">
    <subcellularLocation>
        <location evidence="1 19">Cell inner membrane</location>
    </subcellularLocation>
</comment>
<organism evidence="24 25">
    <name type="scientific">Parasulfuritortus cantonensis</name>
    <dbReference type="NCBI Taxonomy" id="2528202"/>
    <lineage>
        <taxon>Bacteria</taxon>
        <taxon>Pseudomonadati</taxon>
        <taxon>Pseudomonadota</taxon>
        <taxon>Betaproteobacteria</taxon>
        <taxon>Nitrosomonadales</taxon>
        <taxon>Thiobacillaceae</taxon>
        <taxon>Parasulfuritortus</taxon>
    </lineage>
</organism>
<comment type="pathway">
    <text evidence="2 19">Energy metabolism; oxidative phosphorylation.</text>
</comment>
<reference evidence="24 25" key="1">
    <citation type="submission" date="2019-03" db="EMBL/GenBank/DDBJ databases">
        <title>Genome sequence of Thiobacillaceae bacterium LSR1, a sulfur-oxidizing bacterium isolated from freshwater sediment.</title>
        <authorList>
            <person name="Li S."/>
        </authorList>
    </citation>
    <scope>NUCLEOTIDE SEQUENCE [LARGE SCALE GENOMIC DNA]</scope>
    <source>
        <strain evidence="24 25">LSR1</strain>
    </source>
</reference>
<feature type="transmembrane region" description="Helical" evidence="22">
    <location>
        <begin position="15"/>
        <end position="34"/>
    </location>
</feature>
<dbReference type="Pfam" id="PF13442">
    <property type="entry name" value="Cytochrome_CBB3"/>
    <property type="match status" value="2"/>
</dbReference>
<comment type="similarity">
    <text evidence="3 19">Belongs to the CcoP / FixP family.</text>
</comment>
<dbReference type="GO" id="GO:0006119">
    <property type="term" value="P:oxidative phosphorylation"/>
    <property type="evidence" value="ECO:0007669"/>
    <property type="project" value="UniProtKB-UniPathway"/>
</dbReference>
<dbReference type="GO" id="GO:1902600">
    <property type="term" value="P:proton transmembrane transport"/>
    <property type="evidence" value="ECO:0007669"/>
    <property type="project" value="UniProtKB-KW"/>
</dbReference>
<dbReference type="PIRSF" id="PIRSF000006">
    <property type="entry name" value="Cbb3-Cox_fixP"/>
    <property type="match status" value="1"/>
</dbReference>
<comment type="subunit">
    <text evidence="19">Component of the cbb3-type cytochrome c oxidase.</text>
</comment>
<evidence type="ECO:0000256" key="19">
    <source>
        <dbReference type="PIRNR" id="PIRNR000006"/>
    </source>
</evidence>
<dbReference type="InterPro" id="IPR008168">
    <property type="entry name" value="Cyt_C_IC"/>
</dbReference>
<dbReference type="SUPFAM" id="SSF46626">
    <property type="entry name" value="Cytochrome c"/>
    <property type="match status" value="2"/>
</dbReference>
<dbReference type="Gene3D" id="6.10.280.130">
    <property type="match status" value="1"/>
</dbReference>
<dbReference type="Pfam" id="PF14715">
    <property type="entry name" value="FixP_N"/>
    <property type="match status" value="1"/>
</dbReference>
<keyword evidence="14 22" id="KW-1133">Transmembrane helix</keyword>
<evidence type="ECO:0000256" key="12">
    <source>
        <dbReference type="ARBA" id="ARBA00022781"/>
    </source>
</evidence>
<dbReference type="InterPro" id="IPR050597">
    <property type="entry name" value="Cytochrome_c_Oxidase_Subunit"/>
</dbReference>
<feature type="domain" description="Cytochrome c" evidence="23">
    <location>
        <begin position="137"/>
        <end position="216"/>
    </location>
</feature>
<evidence type="ECO:0000256" key="14">
    <source>
        <dbReference type="ARBA" id="ARBA00022989"/>
    </source>
</evidence>
<comment type="function">
    <text evidence="19">C-type cytochrome. Part of the cbb3-type cytochrome c oxidase complex.</text>
</comment>
<comment type="cofactor">
    <cofactor evidence="19 21">
        <name>heme c</name>
        <dbReference type="ChEBI" id="CHEBI:61717"/>
    </cofactor>
    <text evidence="19 21">Binds 2 heme C groups per subunit.</text>
</comment>
<feature type="binding site" description="covalent" evidence="21">
    <location>
        <position position="238"/>
    </location>
    <ligand>
        <name>heme c</name>
        <dbReference type="ChEBI" id="CHEBI:61717"/>
        <label>2</label>
    </ligand>
</feature>
<feature type="binding site" description="axial binding residue" evidence="20">
    <location>
        <position position="239"/>
    </location>
    <ligand>
        <name>heme c</name>
        <dbReference type="ChEBI" id="CHEBI:61717"/>
        <label>2</label>
    </ligand>
    <ligandPart>
        <name>Fe</name>
        <dbReference type="ChEBI" id="CHEBI:18248"/>
    </ligandPart>
</feature>